<protein>
    <submittedName>
        <fullName evidence="1">Uncharacterized protein</fullName>
    </submittedName>
</protein>
<evidence type="ECO:0000313" key="1">
    <source>
        <dbReference type="EMBL" id="SEA83413.1"/>
    </source>
</evidence>
<keyword evidence="2" id="KW-1185">Reference proteome</keyword>
<reference evidence="2" key="1">
    <citation type="submission" date="2016-10" db="EMBL/GenBank/DDBJ databases">
        <authorList>
            <person name="Varghese N."/>
            <person name="Submissions S."/>
        </authorList>
    </citation>
    <scope>NUCLEOTIDE SEQUENCE [LARGE SCALE GENOMIC DNA]</scope>
    <source>
        <strain evidence="2">DSM 25157</strain>
    </source>
</reference>
<dbReference type="EMBL" id="FNQJ01000034">
    <property type="protein sequence ID" value="SEA83413.1"/>
    <property type="molecule type" value="Genomic_DNA"/>
</dbReference>
<proteinExistence type="predicted"/>
<dbReference type="GeneID" id="90620211"/>
<organism evidence="1 2">
    <name type="scientific">Acidovorax soli</name>
    <dbReference type="NCBI Taxonomy" id="592050"/>
    <lineage>
        <taxon>Bacteria</taxon>
        <taxon>Pseudomonadati</taxon>
        <taxon>Pseudomonadota</taxon>
        <taxon>Betaproteobacteria</taxon>
        <taxon>Burkholderiales</taxon>
        <taxon>Comamonadaceae</taxon>
        <taxon>Acidovorax</taxon>
    </lineage>
</organism>
<accession>A0A1H4EEF6</accession>
<dbReference type="Proteomes" id="UP000199002">
    <property type="component" value="Unassembled WGS sequence"/>
</dbReference>
<dbReference type="RefSeq" id="WP_280140387.1">
    <property type="nucleotide sequence ID" value="NZ_CAXIQL010000077.1"/>
</dbReference>
<name>A0A1H4EEF6_9BURK</name>
<dbReference type="AlphaFoldDB" id="A0A1H4EEF6"/>
<sequence>MARTHTATSKVSVMRSQPQRRGVLMRVERVGVGVVMLQLLFIC</sequence>
<gene>
    <name evidence="1" type="ORF">SAMN05421875_13435</name>
</gene>
<evidence type="ECO:0000313" key="2">
    <source>
        <dbReference type="Proteomes" id="UP000199002"/>
    </source>
</evidence>